<sequence length="75" mass="8528">MTLREKNQRVQISLDISFELYETLNQLAHKINGDNAEVLLKAITLMEVAVEAKQRGKSLWIADENNNMESKIVGI</sequence>
<organism evidence="2">
    <name type="scientific">Tolypothrix bouteillei VB521301</name>
    <dbReference type="NCBI Taxonomy" id="1479485"/>
    <lineage>
        <taxon>Bacteria</taxon>
        <taxon>Bacillati</taxon>
        <taxon>Cyanobacteriota</taxon>
        <taxon>Cyanophyceae</taxon>
        <taxon>Nostocales</taxon>
        <taxon>Tolypothrichaceae</taxon>
        <taxon>Tolypothrix</taxon>
    </lineage>
</organism>
<proteinExistence type="predicted"/>
<dbReference type="OrthoDB" id="488980at2"/>
<dbReference type="AlphaFoldDB" id="A0A0C1QXN9"/>
<keyword evidence="2" id="KW-0238">DNA-binding</keyword>
<reference evidence="1" key="2">
    <citation type="submission" date="2019-11" db="EMBL/GenBank/DDBJ databases">
        <title>Improved Assembly of Tolypothrix boutellei genome.</title>
        <authorList>
            <person name="Sarangi A.N."/>
            <person name="Mukherjee M."/>
            <person name="Ghosh S."/>
            <person name="Singh D."/>
            <person name="Das A."/>
            <person name="Kant S."/>
            <person name="Prusty A."/>
            <person name="Tripathy S."/>
        </authorList>
    </citation>
    <scope>NUCLEOTIDE SEQUENCE</scope>
    <source>
        <strain evidence="1">VB521301</strain>
    </source>
</reference>
<reference evidence="2" key="1">
    <citation type="journal article" date="2015" name="Genome Announc.">
        <title>Draft Genome Sequence of Tolypothrix boutellei Strain VB521301.</title>
        <authorList>
            <person name="Chandrababunaidu M.M."/>
            <person name="Singh D."/>
            <person name="Sen D."/>
            <person name="Bhan S."/>
            <person name="Das S."/>
            <person name="Gupta A."/>
            <person name="Adhikary S.P."/>
            <person name="Tripathy S."/>
        </authorList>
    </citation>
    <scope>NUCLEOTIDE SEQUENCE</scope>
    <source>
        <strain evidence="2">VB521301</strain>
    </source>
</reference>
<keyword evidence="3" id="KW-1185">Reference proteome</keyword>
<protein>
    <submittedName>
        <fullName evidence="2">DNA-binding protein</fullName>
    </submittedName>
</protein>
<dbReference type="RefSeq" id="WP_038078744.1">
    <property type="nucleotide sequence ID" value="NZ_JHEG04000001.1"/>
</dbReference>
<evidence type="ECO:0000313" key="1">
    <source>
        <dbReference type="EMBL" id="KAF3886250.1"/>
    </source>
</evidence>
<accession>A0A0C1QXN9</accession>
<dbReference type="Proteomes" id="UP000029738">
    <property type="component" value="Unassembled WGS sequence"/>
</dbReference>
<dbReference type="EMBL" id="JHEG04000001">
    <property type="protein sequence ID" value="KAF3886250.1"/>
    <property type="molecule type" value="Genomic_DNA"/>
</dbReference>
<dbReference type="GO" id="GO:0003677">
    <property type="term" value="F:DNA binding"/>
    <property type="evidence" value="ECO:0007669"/>
    <property type="project" value="UniProtKB-KW"/>
</dbReference>
<name>A0A0C1QXN9_9CYAN</name>
<comment type="caution">
    <text evidence="2">The sequence shown here is derived from an EMBL/GenBank/DDBJ whole genome shotgun (WGS) entry which is preliminary data.</text>
</comment>
<evidence type="ECO:0000313" key="3">
    <source>
        <dbReference type="Proteomes" id="UP000029738"/>
    </source>
</evidence>
<evidence type="ECO:0000313" key="2">
    <source>
        <dbReference type="EMBL" id="KIE10284.1"/>
    </source>
</evidence>
<dbReference type="EMBL" id="JHEG02000048">
    <property type="protein sequence ID" value="KIE10284.1"/>
    <property type="molecule type" value="Genomic_DNA"/>
</dbReference>
<gene>
    <name evidence="2" type="ORF">DA73_0216995</name>
    <name evidence="1" type="ORF">DA73_0400012760</name>
</gene>